<dbReference type="PROSITE" id="PS00908">
    <property type="entry name" value="MR_MLE_1"/>
    <property type="match status" value="1"/>
</dbReference>
<dbReference type="SFLD" id="SFLDS00001">
    <property type="entry name" value="Enolase"/>
    <property type="match status" value="1"/>
</dbReference>
<dbReference type="Gene3D" id="3.20.20.120">
    <property type="entry name" value="Enolase-like C-terminal domain"/>
    <property type="match status" value="1"/>
</dbReference>
<dbReference type="InterPro" id="IPR036849">
    <property type="entry name" value="Enolase-like_C_sf"/>
</dbReference>
<dbReference type="GO" id="GO:0016829">
    <property type="term" value="F:lyase activity"/>
    <property type="evidence" value="ECO:0007669"/>
    <property type="project" value="UniProtKB-KW"/>
</dbReference>
<sequence>MKITSIKSVMIQGSWTWTLIKVETDEGICGIGESQLPLGVPDILQRIERMIVGEDPRNVIQLAQKIYRGLSGAGSTGGSILLAMSGVELALWDLQGKITGLPLWQLLGGKYRDRVRIYADTGRPGDRSPEAYADGVRERVEAGYTVVKVDIDHCAPAEYIKDGHNRALSRQEVDHMSAVSHAAFDALPDDVDLCLDLHWCYQTSDALRVARRLEDIDILWLEDPTPPENLDALKYVTDHTSVPIACGENHWMAHGLRPMIEQRAADIITPDIPRFGGIQEGKKVA</sequence>
<dbReference type="InterPro" id="IPR013342">
    <property type="entry name" value="Mandelate_racemase_C"/>
</dbReference>
<dbReference type="Pfam" id="PF13378">
    <property type="entry name" value="MR_MLE_C"/>
    <property type="match status" value="1"/>
</dbReference>
<dbReference type="PANTHER" id="PTHR48080:SF2">
    <property type="entry name" value="D-GALACTONATE DEHYDRATASE"/>
    <property type="match status" value="1"/>
</dbReference>
<feature type="non-terminal residue" evidence="3">
    <location>
        <position position="285"/>
    </location>
</feature>
<dbReference type="AlphaFoldDB" id="A0A382S959"/>
<dbReference type="InterPro" id="IPR034593">
    <property type="entry name" value="DgoD-like"/>
</dbReference>
<gene>
    <name evidence="3" type="ORF">METZ01_LOCUS358611</name>
</gene>
<name>A0A382S959_9ZZZZ</name>
<feature type="domain" description="Mandelate racemase/muconate lactonizing enzyme C-terminal" evidence="2">
    <location>
        <begin position="129"/>
        <end position="243"/>
    </location>
</feature>
<evidence type="ECO:0000256" key="1">
    <source>
        <dbReference type="ARBA" id="ARBA00023239"/>
    </source>
</evidence>
<protein>
    <recommendedName>
        <fullName evidence="2">Mandelate racemase/muconate lactonizing enzyme C-terminal domain-containing protein</fullName>
    </recommendedName>
</protein>
<dbReference type="InterPro" id="IPR029017">
    <property type="entry name" value="Enolase-like_N"/>
</dbReference>
<proteinExistence type="predicted"/>
<evidence type="ECO:0000313" key="3">
    <source>
        <dbReference type="EMBL" id="SVD05757.1"/>
    </source>
</evidence>
<dbReference type="Pfam" id="PF02746">
    <property type="entry name" value="MR_MLE_N"/>
    <property type="match status" value="1"/>
</dbReference>
<dbReference type="CDD" id="cd03316">
    <property type="entry name" value="MR_like"/>
    <property type="match status" value="1"/>
</dbReference>
<accession>A0A382S959</accession>
<dbReference type="EMBL" id="UINC01126951">
    <property type="protein sequence ID" value="SVD05757.1"/>
    <property type="molecule type" value="Genomic_DNA"/>
</dbReference>
<organism evidence="3">
    <name type="scientific">marine metagenome</name>
    <dbReference type="NCBI Taxonomy" id="408172"/>
    <lineage>
        <taxon>unclassified sequences</taxon>
        <taxon>metagenomes</taxon>
        <taxon>ecological metagenomes</taxon>
    </lineage>
</organism>
<dbReference type="SUPFAM" id="SSF54826">
    <property type="entry name" value="Enolase N-terminal domain-like"/>
    <property type="match status" value="1"/>
</dbReference>
<dbReference type="InterPro" id="IPR018110">
    <property type="entry name" value="Mandel_Rmase/mucon_lact_enz_CS"/>
</dbReference>
<dbReference type="PROSITE" id="PS00909">
    <property type="entry name" value="MR_MLE_2"/>
    <property type="match status" value="1"/>
</dbReference>
<dbReference type="Gene3D" id="3.30.390.10">
    <property type="entry name" value="Enolase-like, N-terminal domain"/>
    <property type="match status" value="1"/>
</dbReference>
<dbReference type="SMART" id="SM00922">
    <property type="entry name" value="MR_MLE"/>
    <property type="match status" value="1"/>
</dbReference>
<dbReference type="InterPro" id="IPR029065">
    <property type="entry name" value="Enolase_C-like"/>
</dbReference>
<dbReference type="GO" id="GO:0009063">
    <property type="term" value="P:amino acid catabolic process"/>
    <property type="evidence" value="ECO:0007669"/>
    <property type="project" value="InterPro"/>
</dbReference>
<dbReference type="PANTHER" id="PTHR48080">
    <property type="entry name" value="D-GALACTONATE DEHYDRATASE-RELATED"/>
    <property type="match status" value="1"/>
</dbReference>
<reference evidence="3" key="1">
    <citation type="submission" date="2018-05" db="EMBL/GenBank/DDBJ databases">
        <authorList>
            <person name="Lanie J.A."/>
            <person name="Ng W.-L."/>
            <person name="Kazmierczak K.M."/>
            <person name="Andrzejewski T.M."/>
            <person name="Davidsen T.M."/>
            <person name="Wayne K.J."/>
            <person name="Tettelin H."/>
            <person name="Glass J.I."/>
            <person name="Rusch D."/>
            <person name="Podicherti R."/>
            <person name="Tsui H.-C.T."/>
            <person name="Winkler M.E."/>
        </authorList>
    </citation>
    <scope>NUCLEOTIDE SEQUENCE</scope>
</reference>
<keyword evidence="1" id="KW-0456">Lyase</keyword>
<dbReference type="SUPFAM" id="SSF51604">
    <property type="entry name" value="Enolase C-terminal domain-like"/>
    <property type="match status" value="1"/>
</dbReference>
<evidence type="ECO:0000259" key="2">
    <source>
        <dbReference type="SMART" id="SM00922"/>
    </source>
</evidence>
<dbReference type="InterPro" id="IPR013341">
    <property type="entry name" value="Mandelate_racemase_N_dom"/>
</dbReference>